<keyword evidence="2" id="KW-1185">Reference proteome</keyword>
<reference evidence="1 2" key="1">
    <citation type="submission" date="2018-08" db="EMBL/GenBank/DDBJ databases">
        <title>Wenzhouxiangella salilacus sp. nov., a novel bacterium isolated from a saline lake in Xinjiang Province, China.</title>
        <authorList>
            <person name="Han S."/>
        </authorList>
    </citation>
    <scope>NUCLEOTIDE SEQUENCE [LARGE SCALE GENOMIC DNA]</scope>
    <source>
        <strain evidence="1 2">XDB06</strain>
    </source>
</reference>
<proteinExistence type="predicted"/>
<dbReference type="RefSeq" id="WP_116651636.1">
    <property type="nucleotide sequence ID" value="NZ_QUZK01000047.1"/>
</dbReference>
<dbReference type="Proteomes" id="UP000260351">
    <property type="component" value="Unassembled WGS sequence"/>
</dbReference>
<comment type="caution">
    <text evidence="1">The sequence shown here is derived from an EMBL/GenBank/DDBJ whole genome shotgun (WGS) entry which is preliminary data.</text>
</comment>
<accession>A0A3E1K5V0</accession>
<dbReference type="EMBL" id="QUZK01000047">
    <property type="protein sequence ID" value="RFF29413.1"/>
    <property type="molecule type" value="Genomic_DNA"/>
</dbReference>
<gene>
    <name evidence="1" type="ORF">DZC52_13285</name>
</gene>
<name>A0A3E1K5V0_9GAMM</name>
<protein>
    <submittedName>
        <fullName evidence="1">Uncharacterized protein</fullName>
    </submittedName>
</protein>
<dbReference type="OrthoDB" id="8481836at2"/>
<organism evidence="1 2">
    <name type="scientific">Wenzhouxiangella sediminis</name>
    <dbReference type="NCBI Taxonomy" id="1792836"/>
    <lineage>
        <taxon>Bacteria</taxon>
        <taxon>Pseudomonadati</taxon>
        <taxon>Pseudomonadota</taxon>
        <taxon>Gammaproteobacteria</taxon>
        <taxon>Chromatiales</taxon>
        <taxon>Wenzhouxiangellaceae</taxon>
        <taxon>Wenzhouxiangella</taxon>
    </lineage>
</organism>
<evidence type="ECO:0000313" key="2">
    <source>
        <dbReference type="Proteomes" id="UP000260351"/>
    </source>
</evidence>
<sequence length="181" mass="21003">MDHFETIVSDLLEAAGYWVRRSFKVDLTKEEKRKVGRHSMPRPEIDILAYKREAEELLVLEAKSFLDSPGVSLDQLSETHEKPEGRYKLFTCVNYRQVVLERLRLELLSLGMISQKTNLRLGLAAGKVHRRESTQVKALMDSQGWYFLSPEDIREQVMRFSDMGYENNPAVITAKILLRDM</sequence>
<evidence type="ECO:0000313" key="1">
    <source>
        <dbReference type="EMBL" id="RFF29413.1"/>
    </source>
</evidence>
<dbReference type="AlphaFoldDB" id="A0A3E1K5V0"/>